<evidence type="ECO:0000256" key="3">
    <source>
        <dbReference type="ARBA" id="ARBA00022989"/>
    </source>
</evidence>
<keyword evidence="3" id="KW-1133">Transmembrane helix</keyword>
<evidence type="ECO:0000256" key="4">
    <source>
        <dbReference type="ARBA" id="ARBA00023136"/>
    </source>
</evidence>
<dbReference type="Proteomes" id="UP000280935">
    <property type="component" value="Unassembled WGS sequence"/>
</dbReference>
<dbReference type="Pfam" id="PF07681">
    <property type="entry name" value="DoxX"/>
    <property type="match status" value="1"/>
</dbReference>
<protein>
    <submittedName>
        <fullName evidence="5">DoxX family protein</fullName>
    </submittedName>
</protein>
<evidence type="ECO:0000256" key="1">
    <source>
        <dbReference type="ARBA" id="ARBA00004141"/>
    </source>
</evidence>
<keyword evidence="4" id="KW-0472">Membrane</keyword>
<comment type="caution">
    <text evidence="5">The sequence shown here is derived from an EMBL/GenBank/DDBJ whole genome shotgun (WGS) entry which is preliminary data.</text>
</comment>
<dbReference type="GO" id="GO:0016020">
    <property type="term" value="C:membrane"/>
    <property type="evidence" value="ECO:0007669"/>
    <property type="project" value="UniProtKB-SubCell"/>
</dbReference>
<dbReference type="InterPro" id="IPR032808">
    <property type="entry name" value="DoxX"/>
</dbReference>
<evidence type="ECO:0000313" key="5">
    <source>
        <dbReference type="EMBL" id="RRD50543.1"/>
    </source>
</evidence>
<organism evidence="5 6">
    <name type="scientific">Arachnia propionica</name>
    <dbReference type="NCBI Taxonomy" id="1750"/>
    <lineage>
        <taxon>Bacteria</taxon>
        <taxon>Bacillati</taxon>
        <taxon>Actinomycetota</taxon>
        <taxon>Actinomycetes</taxon>
        <taxon>Propionibacteriales</taxon>
        <taxon>Propionibacteriaceae</taxon>
        <taxon>Arachnia</taxon>
    </lineage>
</organism>
<evidence type="ECO:0000256" key="2">
    <source>
        <dbReference type="ARBA" id="ARBA00022692"/>
    </source>
</evidence>
<proteinExistence type="predicted"/>
<name>A0A3P1X1D1_9ACTN</name>
<dbReference type="OrthoDB" id="329282at2"/>
<dbReference type="AlphaFoldDB" id="A0A3P1X1D1"/>
<reference evidence="5 6" key="1">
    <citation type="submission" date="2018-11" db="EMBL/GenBank/DDBJ databases">
        <title>Genomes From Bacteria Associated with the Canine Oral Cavity: a Test Case for Automated Genome-Based Taxonomic Assignment.</title>
        <authorList>
            <person name="Coil D.A."/>
            <person name="Jospin G."/>
            <person name="Darling A.E."/>
            <person name="Wallis C."/>
            <person name="Davis I.J."/>
            <person name="Harris S."/>
            <person name="Eisen J.A."/>
            <person name="Holcombe L.J."/>
            <person name="O'Flynn C."/>
        </authorList>
    </citation>
    <scope>NUCLEOTIDE SEQUENCE [LARGE SCALE GENOMIC DNA]</scope>
    <source>
        <strain evidence="5 6">OH2822_COT-296</strain>
    </source>
</reference>
<gene>
    <name evidence="5" type="ORF">EII35_03875</name>
</gene>
<sequence length="169" mass="18387">MFDVMSLLRFLARSLFASAFIADGVRKVTRPAELAPDAERFTSTVTPLVQRAVPSGYSSYVPEQPETWVRLCGAAELAGGVMFATGIGRRAGAFLLTCAATMDVVNALPNKDAGSETRPQRDPRLLQRVSMLGAALLATRDLEGQPSLRWRRKHLTKKVKKATKRAVGS</sequence>
<keyword evidence="2" id="KW-0812">Transmembrane</keyword>
<comment type="subcellular location">
    <subcellularLocation>
        <location evidence="1">Membrane</location>
        <topology evidence="1">Multi-pass membrane protein</topology>
    </subcellularLocation>
</comment>
<dbReference type="EMBL" id="RQYT01000005">
    <property type="protein sequence ID" value="RRD50543.1"/>
    <property type="molecule type" value="Genomic_DNA"/>
</dbReference>
<evidence type="ECO:0000313" key="6">
    <source>
        <dbReference type="Proteomes" id="UP000280935"/>
    </source>
</evidence>
<accession>A0A3P1X1D1</accession>